<evidence type="ECO:0000313" key="1">
    <source>
        <dbReference type="EMBL" id="KAH7924034.1"/>
    </source>
</evidence>
<accession>A0ACB8BFI1</accession>
<proteinExistence type="predicted"/>
<comment type="caution">
    <text evidence="1">The sequence shown here is derived from an EMBL/GenBank/DDBJ whole genome shotgun (WGS) entry which is preliminary data.</text>
</comment>
<dbReference type="EMBL" id="MU266435">
    <property type="protein sequence ID" value="KAH7924034.1"/>
    <property type="molecule type" value="Genomic_DNA"/>
</dbReference>
<organism evidence="1 2">
    <name type="scientific">Leucogyrophana mollusca</name>
    <dbReference type="NCBI Taxonomy" id="85980"/>
    <lineage>
        <taxon>Eukaryota</taxon>
        <taxon>Fungi</taxon>
        <taxon>Dikarya</taxon>
        <taxon>Basidiomycota</taxon>
        <taxon>Agaricomycotina</taxon>
        <taxon>Agaricomycetes</taxon>
        <taxon>Agaricomycetidae</taxon>
        <taxon>Boletales</taxon>
        <taxon>Boletales incertae sedis</taxon>
        <taxon>Leucogyrophana</taxon>
    </lineage>
</organism>
<protein>
    <submittedName>
        <fullName evidence="1">Uncharacterized protein</fullName>
    </submittedName>
</protein>
<name>A0ACB8BFI1_9AGAM</name>
<gene>
    <name evidence="1" type="ORF">BV22DRAFT_1067508</name>
</gene>
<evidence type="ECO:0000313" key="2">
    <source>
        <dbReference type="Proteomes" id="UP000790709"/>
    </source>
</evidence>
<dbReference type="Proteomes" id="UP000790709">
    <property type="component" value="Unassembled WGS sequence"/>
</dbReference>
<sequence>MSMSSSANLPANETVGSSRSTTLQTIRSMTDSFNGASNSCRASVPSPWLQCTHPQGRIYFYHPELKILTVEDLRDPETHRTMMQKVPHYLDSSYDELEIKLFGLSLTPVPFDHLYVNHAYCVISYKPSEIVNKNVECMDGASLSRARRHYWMYLSRYPAHVPTPDAAVQEATDALVWYLADNLISGSKKSIVPFSRTECEELLRLLESPSVLSASSPSKTILVGWVLQEVYAFRFAESYGKYTEKQMRQIQATRSTNALTNRLEIHSPSFIQTLVDLIITCFFFTIPRTYLAHVKSAGTYQVRLANAHSTWNAYIQRLVQEYSNFLLIATVLLSATVSFLDVPNIDQGGFFACIVATLASLGSIIVGVFCIWKHQTNTTSTASFSYIHNAEHSPLGLQGHAMLLSLPPVLLVWAVIAFSVSILLYTIQGAGANALTAGEVWGVIGVFCLILLSVSTVFYSFSTIWKWKSPWRMIRLGRS</sequence>
<reference evidence="1" key="1">
    <citation type="journal article" date="2021" name="New Phytol.">
        <title>Evolutionary innovations through gain and loss of genes in the ectomycorrhizal Boletales.</title>
        <authorList>
            <person name="Wu G."/>
            <person name="Miyauchi S."/>
            <person name="Morin E."/>
            <person name="Kuo A."/>
            <person name="Drula E."/>
            <person name="Varga T."/>
            <person name="Kohler A."/>
            <person name="Feng B."/>
            <person name="Cao Y."/>
            <person name="Lipzen A."/>
            <person name="Daum C."/>
            <person name="Hundley H."/>
            <person name="Pangilinan J."/>
            <person name="Johnson J."/>
            <person name="Barry K."/>
            <person name="LaButti K."/>
            <person name="Ng V."/>
            <person name="Ahrendt S."/>
            <person name="Min B."/>
            <person name="Choi I.G."/>
            <person name="Park H."/>
            <person name="Plett J.M."/>
            <person name="Magnuson J."/>
            <person name="Spatafora J.W."/>
            <person name="Nagy L.G."/>
            <person name="Henrissat B."/>
            <person name="Grigoriev I.V."/>
            <person name="Yang Z.L."/>
            <person name="Xu J."/>
            <person name="Martin F.M."/>
        </authorList>
    </citation>
    <scope>NUCLEOTIDE SEQUENCE</scope>
    <source>
        <strain evidence="1">KUC20120723A-06</strain>
    </source>
</reference>
<keyword evidence="2" id="KW-1185">Reference proteome</keyword>